<dbReference type="AlphaFoldDB" id="A0A1Y1QQ34"/>
<dbReference type="GO" id="GO:0006777">
    <property type="term" value="P:Mo-molybdopterin cofactor biosynthetic process"/>
    <property type="evidence" value="ECO:0007669"/>
    <property type="project" value="UniProtKB-KW"/>
</dbReference>
<reference evidence="12 13" key="1">
    <citation type="submission" date="2017-01" db="EMBL/GenBank/DDBJ databases">
        <title>Novel large sulfur bacteria in the metagenomes of groundwater-fed chemosynthetic microbial mats in the Lake Huron basin.</title>
        <authorList>
            <person name="Sharrar A.M."/>
            <person name="Flood B.E."/>
            <person name="Bailey J.V."/>
            <person name="Jones D.S."/>
            <person name="Biddanda B."/>
            <person name="Ruberg S.A."/>
            <person name="Marcus D.N."/>
            <person name="Dick G.J."/>
        </authorList>
    </citation>
    <scope>NUCLEOTIDE SEQUENCE [LARGE SCALE GENOMIC DNA]</scope>
    <source>
        <strain evidence="12">A8</strain>
    </source>
</reference>
<dbReference type="CDD" id="cd00756">
    <property type="entry name" value="MoaE"/>
    <property type="match status" value="1"/>
</dbReference>
<dbReference type="SUPFAM" id="SSF54690">
    <property type="entry name" value="Molybdopterin synthase subunit MoaE"/>
    <property type="match status" value="1"/>
</dbReference>
<dbReference type="UniPathway" id="UPA00344"/>
<evidence type="ECO:0000256" key="9">
    <source>
        <dbReference type="ARBA" id="ARBA00030781"/>
    </source>
</evidence>
<organism evidence="12 13">
    <name type="scientific">Thiothrix lacustris</name>
    <dbReference type="NCBI Taxonomy" id="525917"/>
    <lineage>
        <taxon>Bacteria</taxon>
        <taxon>Pseudomonadati</taxon>
        <taxon>Pseudomonadota</taxon>
        <taxon>Gammaproteobacteria</taxon>
        <taxon>Thiotrichales</taxon>
        <taxon>Thiotrichaceae</taxon>
        <taxon>Thiothrix</taxon>
    </lineage>
</organism>
<evidence type="ECO:0000256" key="1">
    <source>
        <dbReference type="ARBA" id="ARBA00005046"/>
    </source>
</evidence>
<proteinExistence type="inferred from homology"/>
<name>A0A1Y1QQ34_9GAMM</name>
<evidence type="ECO:0000256" key="8">
    <source>
        <dbReference type="ARBA" id="ARBA00030407"/>
    </source>
</evidence>
<evidence type="ECO:0000256" key="10">
    <source>
        <dbReference type="ARBA" id="ARBA00032474"/>
    </source>
</evidence>
<dbReference type="EMBL" id="MTEJ01000094">
    <property type="protein sequence ID" value="OQX11162.1"/>
    <property type="molecule type" value="Genomic_DNA"/>
</dbReference>
<accession>A0A1Y1QQ34</accession>
<dbReference type="Pfam" id="PF02391">
    <property type="entry name" value="MoaE"/>
    <property type="match status" value="1"/>
</dbReference>
<comment type="subunit">
    <text evidence="6">Heterotetramer of 2 MoaD subunits and 2 MoaE subunits. Also stable as homodimer. The enzyme changes between these two forms during catalysis.</text>
</comment>
<comment type="catalytic activity">
    <reaction evidence="11">
        <text>2 [molybdopterin-synthase sulfur-carrier protein]-C-terminal-Gly-aminoethanethioate + cyclic pyranopterin phosphate + H2O = molybdopterin + 2 [molybdopterin-synthase sulfur-carrier protein]-C-terminal Gly-Gly + 2 H(+)</text>
        <dbReference type="Rhea" id="RHEA:26333"/>
        <dbReference type="Rhea" id="RHEA-COMP:12202"/>
        <dbReference type="Rhea" id="RHEA-COMP:19907"/>
        <dbReference type="ChEBI" id="CHEBI:15377"/>
        <dbReference type="ChEBI" id="CHEBI:15378"/>
        <dbReference type="ChEBI" id="CHEBI:58698"/>
        <dbReference type="ChEBI" id="CHEBI:59648"/>
        <dbReference type="ChEBI" id="CHEBI:90778"/>
        <dbReference type="ChEBI" id="CHEBI:232372"/>
        <dbReference type="EC" id="2.8.1.12"/>
    </reaction>
</comment>
<evidence type="ECO:0000256" key="11">
    <source>
        <dbReference type="ARBA" id="ARBA00049878"/>
    </source>
</evidence>
<comment type="caution">
    <text evidence="12">The sequence shown here is derived from an EMBL/GenBank/DDBJ whole genome shotgun (WGS) entry which is preliminary data.</text>
</comment>
<dbReference type="InterPro" id="IPR003448">
    <property type="entry name" value="Mopterin_biosynth_MoaE"/>
</dbReference>
<keyword evidence="5" id="KW-0501">Molybdenum cofactor biosynthesis</keyword>
<evidence type="ECO:0000256" key="3">
    <source>
        <dbReference type="ARBA" id="ARBA00011950"/>
    </source>
</evidence>
<dbReference type="PANTHER" id="PTHR23404">
    <property type="entry name" value="MOLYBDOPTERIN SYNTHASE RELATED"/>
    <property type="match status" value="1"/>
</dbReference>
<dbReference type="Gene3D" id="3.90.1170.40">
    <property type="entry name" value="Molybdopterin biosynthesis MoaE subunit"/>
    <property type="match status" value="1"/>
</dbReference>
<evidence type="ECO:0000313" key="13">
    <source>
        <dbReference type="Proteomes" id="UP000192491"/>
    </source>
</evidence>
<sequence>MQHVEVREAPFDPWQTLAAWQAQQLPENARSGATAVFVGTMRDFNEGDDVTGMYLEHYPGMTERQLATLVAEAAQRWTLDAALMVHRVGEILPAQPIVLVAVWAAHRAAAFEACRHLMETLKHTAPFWKRETLRDGTVRWVERNTLG</sequence>
<evidence type="ECO:0000256" key="5">
    <source>
        <dbReference type="ARBA" id="ARBA00023150"/>
    </source>
</evidence>
<dbReference type="EC" id="2.8.1.12" evidence="3"/>
<comment type="pathway">
    <text evidence="1">Cofactor biosynthesis; molybdopterin biosynthesis.</text>
</comment>
<dbReference type="Proteomes" id="UP000192491">
    <property type="component" value="Unassembled WGS sequence"/>
</dbReference>
<comment type="similarity">
    <text evidence="2">Belongs to the MoaE family.</text>
</comment>
<evidence type="ECO:0000313" key="12">
    <source>
        <dbReference type="EMBL" id="OQX11162.1"/>
    </source>
</evidence>
<dbReference type="GO" id="GO:0030366">
    <property type="term" value="F:molybdopterin synthase activity"/>
    <property type="evidence" value="ECO:0007669"/>
    <property type="project" value="UniProtKB-EC"/>
</dbReference>
<evidence type="ECO:0000256" key="7">
    <source>
        <dbReference type="ARBA" id="ARBA00029745"/>
    </source>
</evidence>
<protein>
    <recommendedName>
        <fullName evidence="4">Molybdopterin synthase catalytic subunit</fullName>
        <ecNumber evidence="3">2.8.1.12</ecNumber>
    </recommendedName>
    <alternativeName>
        <fullName evidence="9">MPT synthase subunit 2</fullName>
    </alternativeName>
    <alternativeName>
        <fullName evidence="7">Molybdenum cofactor biosynthesis protein E</fullName>
    </alternativeName>
    <alternativeName>
        <fullName evidence="8">Molybdopterin-converting factor large subunit</fullName>
    </alternativeName>
    <alternativeName>
        <fullName evidence="10">Molybdopterin-converting factor subunit 2</fullName>
    </alternativeName>
</protein>
<evidence type="ECO:0000256" key="4">
    <source>
        <dbReference type="ARBA" id="ARBA00013858"/>
    </source>
</evidence>
<evidence type="ECO:0000256" key="6">
    <source>
        <dbReference type="ARBA" id="ARBA00026066"/>
    </source>
</evidence>
<evidence type="ECO:0000256" key="2">
    <source>
        <dbReference type="ARBA" id="ARBA00005426"/>
    </source>
</evidence>
<dbReference type="InterPro" id="IPR036563">
    <property type="entry name" value="MoaE_sf"/>
</dbReference>
<gene>
    <name evidence="12" type="ORF">BWK73_18330</name>
</gene>